<keyword evidence="3" id="KW-1185">Reference proteome</keyword>
<feature type="transmembrane region" description="Helical" evidence="1">
    <location>
        <begin position="95"/>
        <end position="114"/>
    </location>
</feature>
<feature type="transmembrane region" description="Helical" evidence="1">
    <location>
        <begin position="121"/>
        <end position="141"/>
    </location>
</feature>
<evidence type="ECO:0000256" key="1">
    <source>
        <dbReference type="SAM" id="Phobius"/>
    </source>
</evidence>
<dbReference type="Proteomes" id="UP001200034">
    <property type="component" value="Unassembled WGS sequence"/>
</dbReference>
<feature type="transmembrane region" description="Helical" evidence="1">
    <location>
        <begin position="50"/>
        <end position="72"/>
    </location>
</feature>
<reference evidence="2" key="1">
    <citation type="journal article" date="2021" name="Mol. Ecol. Resour.">
        <title>Phylogenomic analyses of the genus Drosophila reveals genomic signals of climate adaptation.</title>
        <authorList>
            <person name="Li F."/>
            <person name="Rane R.V."/>
            <person name="Luria V."/>
            <person name="Xiong Z."/>
            <person name="Chen J."/>
            <person name="Li Z."/>
            <person name="Catullo R.A."/>
            <person name="Griffin P.C."/>
            <person name="Schiffer M."/>
            <person name="Pearce S."/>
            <person name="Lee S.F."/>
            <person name="McElroy K."/>
            <person name="Stocker A."/>
            <person name="Shirriffs J."/>
            <person name="Cockerell F."/>
            <person name="Coppin C."/>
            <person name="Sgro C.M."/>
            <person name="Karger A."/>
            <person name="Cain J.W."/>
            <person name="Weber J.A."/>
            <person name="Santpere G."/>
            <person name="Kirschner M.W."/>
            <person name="Hoffmann A.A."/>
            <person name="Oakeshott J.G."/>
            <person name="Zhang G."/>
        </authorList>
    </citation>
    <scope>NUCLEOTIDE SEQUENCE</scope>
    <source>
        <strain evidence="2">BGI-SZ-2011g</strain>
    </source>
</reference>
<protein>
    <submittedName>
        <fullName evidence="2">Uncharacterized protein</fullName>
    </submittedName>
</protein>
<keyword evidence="1" id="KW-1133">Transmembrane helix</keyword>
<feature type="transmembrane region" description="Helical" evidence="1">
    <location>
        <begin position="15"/>
        <end position="38"/>
    </location>
</feature>
<organism evidence="2 3">
    <name type="scientific">Drosophila rubida</name>
    <dbReference type="NCBI Taxonomy" id="30044"/>
    <lineage>
        <taxon>Eukaryota</taxon>
        <taxon>Metazoa</taxon>
        <taxon>Ecdysozoa</taxon>
        <taxon>Arthropoda</taxon>
        <taxon>Hexapoda</taxon>
        <taxon>Insecta</taxon>
        <taxon>Pterygota</taxon>
        <taxon>Neoptera</taxon>
        <taxon>Endopterygota</taxon>
        <taxon>Diptera</taxon>
        <taxon>Brachycera</taxon>
        <taxon>Muscomorpha</taxon>
        <taxon>Ephydroidea</taxon>
        <taxon>Drosophilidae</taxon>
        <taxon>Drosophila</taxon>
    </lineage>
</organism>
<evidence type="ECO:0000313" key="2">
    <source>
        <dbReference type="EMBL" id="KAH8384723.1"/>
    </source>
</evidence>
<gene>
    <name evidence="2" type="ORF">KR093_006182</name>
</gene>
<keyword evidence="1" id="KW-0812">Transmembrane</keyword>
<dbReference type="AlphaFoldDB" id="A0AAD4K861"/>
<sequence length="156" mass="17819">MIYLQWCCFCVDLRIGAFIVAISDIVMDLFFGAFILIFGESGEPDLCHKLFCVFMLFHLISAILLFLGTLWVSTQSGIVCELRLNGFFQLRPSCMLMYIILTLVKILAMVILVISDIILVIWLPVIILYVIMFVVGIYYWLVVYSFYAALGGDLFI</sequence>
<proteinExistence type="predicted"/>
<name>A0AAD4K861_9MUSC</name>
<accession>A0AAD4K861</accession>
<comment type="caution">
    <text evidence="2">The sequence shown here is derived from an EMBL/GenBank/DDBJ whole genome shotgun (WGS) entry which is preliminary data.</text>
</comment>
<evidence type="ECO:0000313" key="3">
    <source>
        <dbReference type="Proteomes" id="UP001200034"/>
    </source>
</evidence>
<keyword evidence="1" id="KW-0472">Membrane</keyword>
<dbReference type="EMBL" id="JAJJHW010000681">
    <property type="protein sequence ID" value="KAH8384723.1"/>
    <property type="molecule type" value="Genomic_DNA"/>
</dbReference>